<reference evidence="1" key="2">
    <citation type="journal article" date="2023" name="Int. J. Mol. Sci.">
        <title>De Novo Assembly and Annotation of 11 Diverse Shrub Willow (Salix) Genomes Reveals Novel Gene Organization in Sex-Linked Regions.</title>
        <authorList>
            <person name="Hyden B."/>
            <person name="Feng K."/>
            <person name="Yates T.B."/>
            <person name="Jawdy S."/>
            <person name="Cereghino C."/>
            <person name="Smart L.B."/>
            <person name="Muchero W."/>
        </authorList>
    </citation>
    <scope>NUCLEOTIDE SEQUENCE</scope>
    <source>
        <tissue evidence="1">Shoot tip</tissue>
    </source>
</reference>
<reference evidence="1" key="1">
    <citation type="submission" date="2022-11" db="EMBL/GenBank/DDBJ databases">
        <authorList>
            <person name="Hyden B.L."/>
            <person name="Feng K."/>
            <person name="Yates T."/>
            <person name="Jawdy S."/>
            <person name="Smart L.B."/>
            <person name="Muchero W."/>
        </authorList>
    </citation>
    <scope>NUCLEOTIDE SEQUENCE</scope>
    <source>
        <tissue evidence="1">Shoot tip</tissue>
    </source>
</reference>
<organism evidence="1 2">
    <name type="scientific">Salix koriyanagi</name>
    <dbReference type="NCBI Taxonomy" id="2511006"/>
    <lineage>
        <taxon>Eukaryota</taxon>
        <taxon>Viridiplantae</taxon>
        <taxon>Streptophyta</taxon>
        <taxon>Embryophyta</taxon>
        <taxon>Tracheophyta</taxon>
        <taxon>Spermatophyta</taxon>
        <taxon>Magnoliopsida</taxon>
        <taxon>eudicotyledons</taxon>
        <taxon>Gunneridae</taxon>
        <taxon>Pentapetalae</taxon>
        <taxon>rosids</taxon>
        <taxon>fabids</taxon>
        <taxon>Malpighiales</taxon>
        <taxon>Salicaceae</taxon>
        <taxon>Saliceae</taxon>
        <taxon>Salix</taxon>
    </lineage>
</organism>
<keyword evidence="2" id="KW-1185">Reference proteome</keyword>
<protein>
    <submittedName>
        <fullName evidence="1">Uncharacterized protein</fullName>
    </submittedName>
</protein>
<dbReference type="AlphaFoldDB" id="A0A9Q0TDV0"/>
<name>A0A9Q0TDV0_9ROSI</name>
<comment type="caution">
    <text evidence="1">The sequence shown here is derived from an EMBL/GenBank/DDBJ whole genome shotgun (WGS) entry which is preliminary data.</text>
</comment>
<gene>
    <name evidence="1" type="ORF">OIU74_010820</name>
</gene>
<evidence type="ECO:0000313" key="2">
    <source>
        <dbReference type="Proteomes" id="UP001151752"/>
    </source>
</evidence>
<dbReference type="EMBL" id="JAPFFM010000015">
    <property type="protein sequence ID" value="KAJ6709795.1"/>
    <property type="molecule type" value="Genomic_DNA"/>
</dbReference>
<accession>A0A9Q0TDV0</accession>
<sequence length="139" mass="14774">MMGSEEGSTHWIVFEGGRIVASSNPETLTEIDTAITKLEYGRATALLDSPSPTPTPTPTHTVKISMSSASRAGCAALAAGKLDEAPQYLNVSLSKCLPDKTSAAVNPQSRISPTSHQLHLTLSFMICFTPLHPFDFATV</sequence>
<dbReference type="Proteomes" id="UP001151752">
    <property type="component" value="Chromosome 2"/>
</dbReference>
<evidence type="ECO:0000313" key="1">
    <source>
        <dbReference type="EMBL" id="KAJ6709795.1"/>
    </source>
</evidence>
<proteinExistence type="predicted"/>